<evidence type="ECO:0000256" key="1">
    <source>
        <dbReference type="SAM" id="MobiDB-lite"/>
    </source>
</evidence>
<feature type="compositionally biased region" description="Acidic residues" evidence="1">
    <location>
        <begin position="110"/>
        <end position="120"/>
    </location>
</feature>
<protein>
    <submittedName>
        <fullName evidence="2">Uncharacterized protein</fullName>
    </submittedName>
</protein>
<accession>A0A3N4IUA4</accession>
<dbReference type="OrthoDB" id="5493062at2759"/>
<gene>
    <name evidence="2" type="ORF">L873DRAFT_1823791</name>
</gene>
<sequence>MQRLRVEIKIAKDVKKDCWIISRARVITGAEALEAIRKANMKKKGSAETFRSKPTTPHRTPQQHSTPSTCSTIHVTPFTPCRVRFNLSTACAQPSSLPRLLQYSKTPAEWDSDTSSEDDSSANSHETDTEESSYSRDASAASTGDLQPISERLHQMSLRTHWR</sequence>
<dbReference type="AlphaFoldDB" id="A0A3N4IUA4"/>
<evidence type="ECO:0000313" key="3">
    <source>
        <dbReference type="Proteomes" id="UP000276215"/>
    </source>
</evidence>
<keyword evidence="3" id="KW-1185">Reference proteome</keyword>
<proteinExistence type="predicted"/>
<dbReference type="EMBL" id="ML120638">
    <property type="protein sequence ID" value="RPA88917.1"/>
    <property type="molecule type" value="Genomic_DNA"/>
</dbReference>
<organism evidence="2 3">
    <name type="scientific">Choiromyces venosus 120613-1</name>
    <dbReference type="NCBI Taxonomy" id="1336337"/>
    <lineage>
        <taxon>Eukaryota</taxon>
        <taxon>Fungi</taxon>
        <taxon>Dikarya</taxon>
        <taxon>Ascomycota</taxon>
        <taxon>Pezizomycotina</taxon>
        <taxon>Pezizomycetes</taxon>
        <taxon>Pezizales</taxon>
        <taxon>Tuberaceae</taxon>
        <taxon>Choiromyces</taxon>
    </lineage>
</organism>
<dbReference type="Proteomes" id="UP000276215">
    <property type="component" value="Unassembled WGS sequence"/>
</dbReference>
<feature type="region of interest" description="Disordered" evidence="1">
    <location>
        <begin position="102"/>
        <end position="163"/>
    </location>
</feature>
<name>A0A3N4IUA4_9PEZI</name>
<feature type="compositionally biased region" description="Polar residues" evidence="1">
    <location>
        <begin position="52"/>
        <end position="74"/>
    </location>
</feature>
<evidence type="ECO:0000313" key="2">
    <source>
        <dbReference type="EMBL" id="RPA88917.1"/>
    </source>
</evidence>
<reference evidence="2 3" key="1">
    <citation type="journal article" date="2018" name="Nat. Ecol. Evol.">
        <title>Pezizomycetes genomes reveal the molecular basis of ectomycorrhizal truffle lifestyle.</title>
        <authorList>
            <person name="Murat C."/>
            <person name="Payen T."/>
            <person name="Noel B."/>
            <person name="Kuo A."/>
            <person name="Morin E."/>
            <person name="Chen J."/>
            <person name="Kohler A."/>
            <person name="Krizsan K."/>
            <person name="Balestrini R."/>
            <person name="Da Silva C."/>
            <person name="Montanini B."/>
            <person name="Hainaut M."/>
            <person name="Levati E."/>
            <person name="Barry K.W."/>
            <person name="Belfiori B."/>
            <person name="Cichocki N."/>
            <person name="Clum A."/>
            <person name="Dockter R.B."/>
            <person name="Fauchery L."/>
            <person name="Guy J."/>
            <person name="Iotti M."/>
            <person name="Le Tacon F."/>
            <person name="Lindquist E.A."/>
            <person name="Lipzen A."/>
            <person name="Malagnac F."/>
            <person name="Mello A."/>
            <person name="Molinier V."/>
            <person name="Miyauchi S."/>
            <person name="Poulain J."/>
            <person name="Riccioni C."/>
            <person name="Rubini A."/>
            <person name="Sitrit Y."/>
            <person name="Splivallo R."/>
            <person name="Traeger S."/>
            <person name="Wang M."/>
            <person name="Zifcakova L."/>
            <person name="Wipf D."/>
            <person name="Zambonelli A."/>
            <person name="Paolocci F."/>
            <person name="Nowrousian M."/>
            <person name="Ottonello S."/>
            <person name="Baldrian P."/>
            <person name="Spatafora J.W."/>
            <person name="Henrissat B."/>
            <person name="Nagy L.G."/>
            <person name="Aury J.M."/>
            <person name="Wincker P."/>
            <person name="Grigoriev I.V."/>
            <person name="Bonfante P."/>
            <person name="Martin F.M."/>
        </authorList>
    </citation>
    <scope>NUCLEOTIDE SEQUENCE [LARGE SCALE GENOMIC DNA]</scope>
    <source>
        <strain evidence="2 3">120613-1</strain>
    </source>
</reference>
<feature type="region of interest" description="Disordered" evidence="1">
    <location>
        <begin position="41"/>
        <end position="74"/>
    </location>
</feature>